<comment type="similarity">
    <text evidence="2">Belongs to the G-protein coupled receptor 1 family.</text>
</comment>
<evidence type="ECO:0000256" key="9">
    <source>
        <dbReference type="ARBA" id="ARBA00023170"/>
    </source>
</evidence>
<evidence type="ECO:0000256" key="1">
    <source>
        <dbReference type="ARBA" id="ARBA00004651"/>
    </source>
</evidence>
<keyword evidence="14" id="KW-1185">Reference proteome</keyword>
<dbReference type="Pfam" id="PF00001">
    <property type="entry name" value="7tm_1"/>
    <property type="match status" value="1"/>
</dbReference>
<dbReference type="InterPro" id="IPR000276">
    <property type="entry name" value="GPCR_Rhodpsn"/>
</dbReference>
<evidence type="ECO:0000256" key="6">
    <source>
        <dbReference type="ARBA" id="ARBA00023040"/>
    </source>
</evidence>
<keyword evidence="3" id="KW-1003">Cell membrane</keyword>
<dbReference type="Proteomes" id="UP000015104">
    <property type="component" value="Unassembled WGS sequence"/>
</dbReference>
<evidence type="ECO:0000313" key="13">
    <source>
        <dbReference type="EnsemblMetazoa" id="tetur04g00030.1"/>
    </source>
</evidence>
<keyword evidence="7 11" id="KW-0472">Membrane</keyword>
<dbReference type="HOGENOM" id="CLU_1186340_0_0_1"/>
<evidence type="ECO:0000259" key="12">
    <source>
        <dbReference type="PROSITE" id="PS50262"/>
    </source>
</evidence>
<evidence type="ECO:0000256" key="8">
    <source>
        <dbReference type="ARBA" id="ARBA00023157"/>
    </source>
</evidence>
<dbReference type="GO" id="GO:0005886">
    <property type="term" value="C:plasma membrane"/>
    <property type="evidence" value="ECO:0007669"/>
    <property type="project" value="UniProtKB-SubCell"/>
</dbReference>
<comment type="subcellular location">
    <subcellularLocation>
        <location evidence="1">Cell membrane</location>
        <topology evidence="1">Multi-pass membrane protein</topology>
    </subcellularLocation>
</comment>
<dbReference type="GO" id="GO:0043410">
    <property type="term" value="P:positive regulation of MAPK cascade"/>
    <property type="evidence" value="ECO:0007669"/>
    <property type="project" value="TreeGrafter"/>
</dbReference>
<evidence type="ECO:0000256" key="3">
    <source>
        <dbReference type="ARBA" id="ARBA00022475"/>
    </source>
</evidence>
<evidence type="ECO:0000256" key="7">
    <source>
        <dbReference type="ARBA" id="ARBA00023136"/>
    </source>
</evidence>
<protein>
    <recommendedName>
        <fullName evidence="12">G-protein coupled receptors family 1 profile domain-containing protein</fullName>
    </recommendedName>
</protein>
<evidence type="ECO:0000256" key="4">
    <source>
        <dbReference type="ARBA" id="ARBA00022692"/>
    </source>
</evidence>
<accession>T1K151</accession>
<keyword evidence="4 11" id="KW-0812">Transmembrane</keyword>
<evidence type="ECO:0000256" key="10">
    <source>
        <dbReference type="ARBA" id="ARBA00023224"/>
    </source>
</evidence>
<feature type="transmembrane region" description="Helical" evidence="11">
    <location>
        <begin position="153"/>
        <end position="173"/>
    </location>
</feature>
<evidence type="ECO:0000256" key="2">
    <source>
        <dbReference type="ARBA" id="ARBA00010663"/>
    </source>
</evidence>
<reference evidence="13" key="2">
    <citation type="submission" date="2015-06" db="UniProtKB">
        <authorList>
            <consortium name="EnsemblMetazoa"/>
        </authorList>
    </citation>
    <scope>IDENTIFICATION</scope>
</reference>
<dbReference type="AlphaFoldDB" id="T1K151"/>
<feature type="domain" description="G-protein coupled receptors family 1 profile" evidence="12">
    <location>
        <begin position="115"/>
        <end position="206"/>
    </location>
</feature>
<dbReference type="SUPFAM" id="SSF81321">
    <property type="entry name" value="Family A G protein-coupled receptor-like"/>
    <property type="match status" value="1"/>
</dbReference>
<dbReference type="PANTHER" id="PTHR24248:SF199">
    <property type="entry name" value="IP13425P-RELATED"/>
    <property type="match status" value="1"/>
</dbReference>
<dbReference type="GO" id="GO:0071880">
    <property type="term" value="P:adenylate cyclase-activating adrenergic receptor signaling pathway"/>
    <property type="evidence" value="ECO:0007669"/>
    <property type="project" value="TreeGrafter"/>
</dbReference>
<evidence type="ECO:0000313" key="14">
    <source>
        <dbReference type="Proteomes" id="UP000015104"/>
    </source>
</evidence>
<dbReference type="Gene3D" id="1.20.1070.10">
    <property type="entry name" value="Rhodopsin 7-helix transmembrane proteins"/>
    <property type="match status" value="1"/>
</dbReference>
<keyword evidence="5 11" id="KW-1133">Transmembrane helix</keyword>
<dbReference type="EMBL" id="CAEY01001343">
    <property type="status" value="NOT_ANNOTATED_CDS"/>
    <property type="molecule type" value="Genomic_DNA"/>
</dbReference>
<organism evidence="13 14">
    <name type="scientific">Tetranychus urticae</name>
    <name type="common">Two-spotted spider mite</name>
    <dbReference type="NCBI Taxonomy" id="32264"/>
    <lineage>
        <taxon>Eukaryota</taxon>
        <taxon>Metazoa</taxon>
        <taxon>Ecdysozoa</taxon>
        <taxon>Arthropoda</taxon>
        <taxon>Chelicerata</taxon>
        <taxon>Arachnida</taxon>
        <taxon>Acari</taxon>
        <taxon>Acariformes</taxon>
        <taxon>Trombidiformes</taxon>
        <taxon>Prostigmata</taxon>
        <taxon>Eleutherengona</taxon>
        <taxon>Raphignathae</taxon>
        <taxon>Tetranychoidea</taxon>
        <taxon>Tetranychidae</taxon>
        <taxon>Tetranychus</taxon>
    </lineage>
</organism>
<proteinExistence type="inferred from homology"/>
<dbReference type="eggNOG" id="KOG3656">
    <property type="taxonomic scope" value="Eukaryota"/>
</dbReference>
<keyword evidence="8" id="KW-1015">Disulfide bond</keyword>
<evidence type="ECO:0000256" key="5">
    <source>
        <dbReference type="ARBA" id="ARBA00022989"/>
    </source>
</evidence>
<sequence length="234" mass="25709">MDSSLDGVAKKRIRHKPGRNMTSNLRHANASLAKNDSTRCKEMDSINSINNSPNMECNRNYNTITSHDGTNAVANENTPDSASNSVYNESIQSEEIIRSVDVKLDSGSNKSSLILRSTNPSSGHSKAYCQVASNAGPKESLEAKRERKAAKTLAIITGVFVICWLPFFILALIRPICGDSCSPPKMVQSIFSWLGFTNSTLNPIIYTIFSPEFRTAFQRILLGRQSNSRASCNV</sequence>
<name>T1K151_TETUR</name>
<dbReference type="PROSITE" id="PS50262">
    <property type="entry name" value="G_PROTEIN_RECEP_F1_2"/>
    <property type="match status" value="1"/>
</dbReference>
<keyword evidence="10" id="KW-0807">Transducer</keyword>
<dbReference type="InterPro" id="IPR017452">
    <property type="entry name" value="GPCR_Rhodpsn_7TM"/>
</dbReference>
<dbReference type="PANTHER" id="PTHR24248">
    <property type="entry name" value="ADRENERGIC RECEPTOR-RELATED G-PROTEIN COUPLED RECEPTOR"/>
    <property type="match status" value="1"/>
</dbReference>
<dbReference type="STRING" id="32264.T1K151"/>
<dbReference type="GO" id="GO:0004993">
    <property type="term" value="F:G protein-coupled serotonin receptor activity"/>
    <property type="evidence" value="ECO:0007669"/>
    <property type="project" value="UniProtKB-ARBA"/>
</dbReference>
<dbReference type="PRINTS" id="PR00237">
    <property type="entry name" value="GPCRRHODOPSN"/>
</dbReference>
<keyword evidence="9" id="KW-0675">Receptor</keyword>
<reference evidence="14" key="1">
    <citation type="submission" date="2011-08" db="EMBL/GenBank/DDBJ databases">
        <authorList>
            <person name="Rombauts S."/>
        </authorList>
    </citation>
    <scope>NUCLEOTIDE SEQUENCE</scope>
    <source>
        <strain evidence="14">London</strain>
    </source>
</reference>
<keyword evidence="6" id="KW-0297">G-protein coupled receptor</keyword>
<evidence type="ECO:0000256" key="11">
    <source>
        <dbReference type="SAM" id="Phobius"/>
    </source>
</evidence>
<dbReference type="EnsemblMetazoa" id="tetur04g00030.1">
    <property type="protein sequence ID" value="tetur04g00030.1"/>
    <property type="gene ID" value="tetur04g00030"/>
</dbReference>